<comment type="caution">
    <text evidence="13">Lacks conserved residue(s) required for the propagation of feature annotation.</text>
</comment>
<name>A0A7G2EHC3_ARATH</name>
<feature type="repeat" description="PPR" evidence="12">
    <location>
        <begin position="539"/>
        <end position="573"/>
    </location>
</feature>
<keyword evidence="10" id="KW-0496">Mitochondrion</keyword>
<evidence type="ECO:0000256" key="13">
    <source>
        <dbReference type="RuleBase" id="RU004914"/>
    </source>
</evidence>
<dbReference type="Gene3D" id="1.25.40.10">
    <property type="entry name" value="Tetratricopeptide repeat domain"/>
    <property type="match status" value="1"/>
</dbReference>
<dbReference type="NCBIfam" id="TIGR00756">
    <property type="entry name" value="PPR"/>
    <property type="match status" value="2"/>
</dbReference>
<keyword evidence="7" id="KW-0677">Repeat</keyword>
<keyword evidence="8" id="KW-0809">Transit peptide</keyword>
<dbReference type="FunFam" id="1.25.40.10:FF:000503">
    <property type="entry name" value="Pentatricopeptide repeat-containing protein, mitochondrial"/>
    <property type="match status" value="1"/>
</dbReference>
<dbReference type="CDD" id="cd13132">
    <property type="entry name" value="MATE_eukaryotic"/>
    <property type="match status" value="1"/>
</dbReference>
<dbReference type="NCBIfam" id="TIGR00797">
    <property type="entry name" value="matE"/>
    <property type="match status" value="1"/>
</dbReference>
<evidence type="ECO:0000259" key="14">
    <source>
        <dbReference type="Pfam" id="PF14432"/>
    </source>
</evidence>
<evidence type="ECO:0000256" key="4">
    <source>
        <dbReference type="ARBA" id="ARBA00010199"/>
    </source>
</evidence>
<sequence>MREEREDMLSWPLIGEKEKRSRFVKEEVEKQLLLSGPLIAMGTASAMDTVCGQSYGAKMYGMLGIQMQRAMLVLTLLSVPLSIVWANTEHFLAQNNVIPVVICSGVTTSLHVIICWVLVLKSGLGFRGAAVANAISYWLNVILLSCYVKFSPSCSLTWTGFSKEARRDIIPFMKLAIPSAFMVCLEMWSFELLVLSSGLLPNPVLETSVLAICLNTSGTVWMIPFGLSGAASTRVSNELGSGNPKGAKLAVRVVLSFSIVESILVGTVLILIRKIWGFAYSSDPEVVSHVASLLPILALGHSLDSFQTVLSGVARGCGWQKIGAFVNLGSYYLVGVPFGLLLGFHFHVGGRVKKATSRAKSSSEVKEFAVDNGRILKFPKPYLWSATQTTSRCFNSRAQSHNLITKTITSSLQDVLTQPIWQNRSFVQCRRVSSYAQMVNNHQSVTIETFDALCKQVKIREALEVIDILEDKGYIVDFPRLLGLAKLCGEVEALEEARVVHDCITPLDARSYHTVIEMYSGCRSTDDALNVFNEMPKRNSETWGTMIRCLAKNGEGERAIDMFTRFIEEGNKPDKEIFKAVFFACVSIGDINEGLLHFESMYRDYGMVLSMEDYVNVIEMLAACGHLDEALDFVERMTVEPSVEMWETLMNLCWVHGYLELGDRFAELIKKLDASRMSKESNAGLVAAKASDSAMEKLKELRYCQMIRDDPKKRMHEFRAGDTSHLGTVSAFRSLKVQMLDIGFVPATRVCFVTVEEEEKEEQLLFRSNKLAFAHAIINSEARRPLTVLQNMRTCIDGHNTFKMISLITGRALIQRDKKKYHFYKNGVCSCKDYW</sequence>
<dbReference type="GO" id="GO:1990961">
    <property type="term" value="P:xenobiotic detoxification by transmembrane export across the plasma membrane"/>
    <property type="evidence" value="ECO:0007669"/>
    <property type="project" value="InterPro"/>
</dbReference>
<evidence type="ECO:0000256" key="7">
    <source>
        <dbReference type="ARBA" id="ARBA00022737"/>
    </source>
</evidence>
<accession>A0A7G2EHC3</accession>
<comment type="similarity">
    <text evidence="4 13">Belongs to the multi antimicrobial extrusion (MATE) (TC 2.A.66.1) family.</text>
</comment>
<dbReference type="Pfam" id="PF01554">
    <property type="entry name" value="MatE"/>
    <property type="match status" value="2"/>
</dbReference>
<comment type="similarity">
    <text evidence="3">Belongs to the PPR family. PCMP-H subfamily.</text>
</comment>
<dbReference type="InterPro" id="IPR002528">
    <property type="entry name" value="MATE_fam"/>
</dbReference>
<evidence type="ECO:0000313" key="15">
    <source>
        <dbReference type="EMBL" id="CAD5320335.1"/>
    </source>
</evidence>
<feature type="domain" description="DYW" evidence="14">
    <location>
        <begin position="743"/>
        <end position="835"/>
    </location>
</feature>
<comment type="subcellular location">
    <subcellularLocation>
        <location evidence="1">Membrane</location>
        <topology evidence="1">Multi-pass membrane protein</topology>
    </subcellularLocation>
    <subcellularLocation>
        <location evidence="2">Mitochondrion</location>
    </subcellularLocation>
</comment>
<keyword evidence="5" id="KW-0813">Transport</keyword>
<evidence type="ECO:0000256" key="8">
    <source>
        <dbReference type="ARBA" id="ARBA00022946"/>
    </source>
</evidence>
<dbReference type="InterPro" id="IPR011990">
    <property type="entry name" value="TPR-like_helical_dom_sf"/>
</dbReference>
<organism evidence="15 16">
    <name type="scientific">Arabidopsis thaliana</name>
    <name type="common">Mouse-ear cress</name>
    <dbReference type="NCBI Taxonomy" id="3702"/>
    <lineage>
        <taxon>Eukaryota</taxon>
        <taxon>Viridiplantae</taxon>
        <taxon>Streptophyta</taxon>
        <taxon>Embryophyta</taxon>
        <taxon>Tracheophyta</taxon>
        <taxon>Spermatophyta</taxon>
        <taxon>Magnoliopsida</taxon>
        <taxon>eudicotyledons</taxon>
        <taxon>Gunneridae</taxon>
        <taxon>Pentapetalae</taxon>
        <taxon>rosids</taxon>
        <taxon>malvids</taxon>
        <taxon>Brassicales</taxon>
        <taxon>Brassicaceae</taxon>
        <taxon>Camelineae</taxon>
        <taxon>Arabidopsis</taxon>
    </lineage>
</organism>
<dbReference type="GO" id="GO:0042910">
    <property type="term" value="F:xenobiotic transmembrane transporter activity"/>
    <property type="evidence" value="ECO:0007669"/>
    <property type="project" value="InterPro"/>
</dbReference>
<dbReference type="InterPro" id="IPR032867">
    <property type="entry name" value="DYW_dom"/>
</dbReference>
<evidence type="ECO:0000256" key="3">
    <source>
        <dbReference type="ARBA" id="ARBA00006643"/>
    </source>
</evidence>
<dbReference type="Pfam" id="PF14432">
    <property type="entry name" value="DYW_deaminase"/>
    <property type="match status" value="1"/>
</dbReference>
<evidence type="ECO:0000256" key="12">
    <source>
        <dbReference type="PROSITE-ProRule" id="PRU00708"/>
    </source>
</evidence>
<reference evidence="15 16" key="1">
    <citation type="submission" date="2020-09" db="EMBL/GenBank/DDBJ databases">
        <authorList>
            <person name="Ashkenazy H."/>
        </authorList>
    </citation>
    <scope>NUCLEOTIDE SEQUENCE [LARGE SCALE GENOMIC DNA]</scope>
    <source>
        <strain evidence="16">cv. Cdm-0</strain>
    </source>
</reference>
<dbReference type="InterPro" id="IPR045069">
    <property type="entry name" value="MATE_euk"/>
</dbReference>
<evidence type="ECO:0000256" key="6">
    <source>
        <dbReference type="ARBA" id="ARBA00022692"/>
    </source>
</evidence>
<dbReference type="Pfam" id="PF01535">
    <property type="entry name" value="PPR"/>
    <property type="match status" value="2"/>
</dbReference>
<dbReference type="GO" id="GO:0008270">
    <property type="term" value="F:zinc ion binding"/>
    <property type="evidence" value="ECO:0007669"/>
    <property type="project" value="InterPro"/>
</dbReference>
<feature type="transmembrane region" description="Helical" evidence="13">
    <location>
        <begin position="67"/>
        <end position="85"/>
    </location>
</feature>
<proteinExistence type="inferred from homology"/>
<dbReference type="Proteomes" id="UP000516314">
    <property type="component" value="Chromosome 2"/>
</dbReference>
<evidence type="ECO:0000256" key="10">
    <source>
        <dbReference type="ARBA" id="ARBA00023128"/>
    </source>
</evidence>
<feature type="transmembrane region" description="Helical" evidence="13">
    <location>
        <begin position="249"/>
        <end position="272"/>
    </location>
</feature>
<evidence type="ECO:0000256" key="11">
    <source>
        <dbReference type="ARBA" id="ARBA00023136"/>
    </source>
</evidence>
<evidence type="ECO:0000256" key="5">
    <source>
        <dbReference type="ARBA" id="ARBA00022448"/>
    </source>
</evidence>
<keyword evidence="11 13" id="KW-0472">Membrane</keyword>
<dbReference type="PANTHER" id="PTHR11206">
    <property type="entry name" value="MULTIDRUG RESISTANCE PROTEIN"/>
    <property type="match status" value="1"/>
</dbReference>
<keyword evidence="9 13" id="KW-1133">Transmembrane helix</keyword>
<evidence type="ECO:0000313" key="16">
    <source>
        <dbReference type="Proteomes" id="UP000516314"/>
    </source>
</evidence>
<protein>
    <recommendedName>
        <fullName evidence="13">Protein DETOXIFICATION</fullName>
    </recommendedName>
    <alternativeName>
        <fullName evidence="13">Multidrug and toxic compound extrusion protein</fullName>
    </alternativeName>
</protein>
<feature type="transmembrane region" description="Helical" evidence="13">
    <location>
        <begin position="208"/>
        <end position="228"/>
    </location>
</feature>
<dbReference type="GO" id="GO:0005739">
    <property type="term" value="C:mitochondrion"/>
    <property type="evidence" value="ECO:0007669"/>
    <property type="project" value="UniProtKB-SubCell"/>
</dbReference>
<dbReference type="InterPro" id="IPR002885">
    <property type="entry name" value="PPR_rpt"/>
</dbReference>
<gene>
    <name evidence="15" type="ORF">AT9943_LOCUS8465</name>
</gene>
<dbReference type="GO" id="GO:0015297">
    <property type="term" value="F:antiporter activity"/>
    <property type="evidence" value="ECO:0007669"/>
    <property type="project" value="InterPro"/>
</dbReference>
<dbReference type="PROSITE" id="PS51375">
    <property type="entry name" value="PPR"/>
    <property type="match status" value="2"/>
</dbReference>
<feature type="repeat" description="PPR" evidence="12">
    <location>
        <begin position="508"/>
        <end position="538"/>
    </location>
</feature>
<evidence type="ECO:0000256" key="1">
    <source>
        <dbReference type="ARBA" id="ARBA00004141"/>
    </source>
</evidence>
<dbReference type="GO" id="GO:0016020">
    <property type="term" value="C:membrane"/>
    <property type="evidence" value="ECO:0007669"/>
    <property type="project" value="UniProtKB-SubCell"/>
</dbReference>
<dbReference type="EMBL" id="LR881467">
    <property type="protein sequence ID" value="CAD5320335.1"/>
    <property type="molecule type" value="Genomic_DNA"/>
</dbReference>
<evidence type="ECO:0000256" key="2">
    <source>
        <dbReference type="ARBA" id="ARBA00004173"/>
    </source>
</evidence>
<evidence type="ECO:0000256" key="9">
    <source>
        <dbReference type="ARBA" id="ARBA00022989"/>
    </source>
</evidence>
<feature type="transmembrane region" description="Helical" evidence="13">
    <location>
        <begin position="97"/>
        <end position="119"/>
    </location>
</feature>
<feature type="transmembrane region" description="Helical" evidence="13">
    <location>
        <begin position="169"/>
        <end position="188"/>
    </location>
</feature>
<dbReference type="AlphaFoldDB" id="A0A7G2EHC3"/>
<keyword evidence="6 13" id="KW-0812">Transmembrane</keyword>
<feature type="transmembrane region" description="Helical" evidence="13">
    <location>
        <begin position="329"/>
        <end position="348"/>
    </location>
</feature>